<evidence type="ECO:0000259" key="3">
    <source>
        <dbReference type="Pfam" id="PF01979"/>
    </source>
</evidence>
<dbReference type="InterPro" id="IPR051781">
    <property type="entry name" value="Metallo-dep_Hydrolase"/>
</dbReference>
<dbReference type="EMBL" id="JAMQAW010000012">
    <property type="protein sequence ID" value="MCM2389800.1"/>
    <property type="molecule type" value="Genomic_DNA"/>
</dbReference>
<dbReference type="Gene3D" id="2.30.40.10">
    <property type="entry name" value="Urease, subunit C, domain 1"/>
    <property type="match status" value="1"/>
</dbReference>
<dbReference type="Proteomes" id="UP001431429">
    <property type="component" value="Unassembled WGS sequence"/>
</dbReference>
<evidence type="ECO:0000313" key="4">
    <source>
        <dbReference type="EMBL" id="MCM2389800.1"/>
    </source>
</evidence>
<protein>
    <submittedName>
        <fullName evidence="4">Amidohydrolase family protein</fullName>
    </submittedName>
</protein>
<dbReference type="PANTHER" id="PTHR43135:SF3">
    <property type="entry name" value="ALPHA-D-RIBOSE 1-METHYLPHOSPHONATE 5-TRIPHOSPHATE DIPHOSPHATASE"/>
    <property type="match status" value="1"/>
</dbReference>
<keyword evidence="2" id="KW-0732">Signal</keyword>
<comment type="caution">
    <text evidence="4">The sequence shown here is derived from an EMBL/GenBank/DDBJ whole genome shotgun (WGS) entry which is preliminary data.</text>
</comment>
<feature type="chain" id="PRO_5045956130" evidence="2">
    <location>
        <begin position="37"/>
        <end position="441"/>
    </location>
</feature>
<sequence length="441" mass="46261">MCVDPTTPPPPSRVTRRGVLAGAAVLAGGAALTGTAAGTAAAAEDPKAAARGTSSRPPRGGTLIIDGGTLLDPLTGRVTEDAVVVIEDGTVRAAGTRKATRNDVAAVRKTARVIQAEGRWVLPGLVDSHIHLSTLTDAHRALSLGATSIRSGSTAFYQDIALRELARWSPERVPRIRAAGIFVTPKLGDTILADPDLAPLARLKDGVRTPEALRRVVEVNLSRGVDVIKTRVNERAGSPTEDPLTQVYSREQLSATVAAARRGGATVLCHSYSEKGIHDAVVAGVNSIEHGVYLGEHTMREMRRRGTYFTPTLAAMASLAADPNPILAERGRRFLPIAKRAVLRAHELGVPIASGTDSSGGAVDPIGREVELMREAGLPALEAIRTATTGAARLIGLSRSAGRLARGFRGDAVLVDRDPLRDVSTLKSPSTVISYGFAVEA</sequence>
<reference evidence="4" key="1">
    <citation type="submission" date="2022-06" db="EMBL/GenBank/DDBJ databases">
        <title>Genome public.</title>
        <authorList>
            <person name="Sun Q."/>
        </authorList>
    </citation>
    <scope>NUCLEOTIDE SEQUENCE</scope>
    <source>
        <strain evidence="4">CWNU-1</strain>
    </source>
</reference>
<dbReference type="InterPro" id="IPR006680">
    <property type="entry name" value="Amidohydro-rel"/>
</dbReference>
<name>A0ABT0UQA3_9ACTN</name>
<dbReference type="InterPro" id="IPR032466">
    <property type="entry name" value="Metal_Hydrolase"/>
</dbReference>
<proteinExistence type="predicted"/>
<dbReference type="Pfam" id="PF01979">
    <property type="entry name" value="Amidohydro_1"/>
    <property type="match status" value="1"/>
</dbReference>
<dbReference type="SUPFAM" id="SSF51556">
    <property type="entry name" value="Metallo-dependent hydrolases"/>
    <property type="match status" value="1"/>
</dbReference>
<dbReference type="InterPro" id="IPR006311">
    <property type="entry name" value="TAT_signal"/>
</dbReference>
<evidence type="ECO:0000256" key="2">
    <source>
        <dbReference type="SAM" id="SignalP"/>
    </source>
</evidence>
<keyword evidence="5" id="KW-1185">Reference proteome</keyword>
<dbReference type="InterPro" id="IPR011059">
    <property type="entry name" value="Metal-dep_hydrolase_composite"/>
</dbReference>
<evidence type="ECO:0000313" key="5">
    <source>
        <dbReference type="Proteomes" id="UP001431429"/>
    </source>
</evidence>
<dbReference type="SUPFAM" id="SSF51338">
    <property type="entry name" value="Composite domain of metallo-dependent hydrolases"/>
    <property type="match status" value="1"/>
</dbReference>
<feature type="signal peptide" evidence="2">
    <location>
        <begin position="1"/>
        <end position="36"/>
    </location>
</feature>
<dbReference type="PROSITE" id="PS51318">
    <property type="entry name" value="TAT"/>
    <property type="match status" value="1"/>
</dbReference>
<accession>A0ABT0UQA3</accession>
<feature type="domain" description="Amidohydrolase-related" evidence="3">
    <location>
        <begin position="120"/>
        <end position="433"/>
    </location>
</feature>
<dbReference type="RefSeq" id="WP_250920145.1">
    <property type="nucleotide sequence ID" value="NZ_JAMQAW010000012.1"/>
</dbReference>
<dbReference type="PANTHER" id="PTHR43135">
    <property type="entry name" value="ALPHA-D-RIBOSE 1-METHYLPHOSPHONATE 5-TRIPHOSPHATE DIPHOSPHATASE"/>
    <property type="match status" value="1"/>
</dbReference>
<feature type="region of interest" description="Disordered" evidence="1">
    <location>
        <begin position="41"/>
        <end position="61"/>
    </location>
</feature>
<dbReference type="Gene3D" id="3.20.20.140">
    <property type="entry name" value="Metal-dependent hydrolases"/>
    <property type="match status" value="1"/>
</dbReference>
<organism evidence="4 5">
    <name type="scientific">Streptomyces albipurpureus</name>
    <dbReference type="NCBI Taxonomy" id="2897419"/>
    <lineage>
        <taxon>Bacteria</taxon>
        <taxon>Bacillati</taxon>
        <taxon>Actinomycetota</taxon>
        <taxon>Actinomycetes</taxon>
        <taxon>Kitasatosporales</taxon>
        <taxon>Streptomycetaceae</taxon>
        <taxon>Streptomyces</taxon>
    </lineage>
</organism>
<evidence type="ECO:0000256" key="1">
    <source>
        <dbReference type="SAM" id="MobiDB-lite"/>
    </source>
</evidence>
<gene>
    <name evidence="4" type="ORF">NBG84_16145</name>
</gene>